<reference evidence="3 4" key="1">
    <citation type="journal article" date="2018" name="Nat. Biotechnol.">
        <title>A standardized bacterial taxonomy based on genome phylogeny substantially revises the tree of life.</title>
        <authorList>
            <person name="Parks D.H."/>
            <person name="Chuvochina M."/>
            <person name="Waite D.W."/>
            <person name="Rinke C."/>
            <person name="Skarshewski A."/>
            <person name="Chaumeil P.A."/>
            <person name="Hugenholtz P."/>
        </authorList>
    </citation>
    <scope>NUCLEOTIDE SEQUENCE [LARGE SCALE GENOMIC DNA]</scope>
    <source>
        <strain evidence="3">UBA11482</strain>
    </source>
</reference>
<keyword evidence="1" id="KW-0732">Signal</keyword>
<dbReference type="SUPFAM" id="SSF56219">
    <property type="entry name" value="DNase I-like"/>
    <property type="match status" value="1"/>
</dbReference>
<dbReference type="PANTHER" id="PTHR42834:SF1">
    <property type="entry name" value="ENDONUCLEASE_EXONUCLEASE_PHOSPHATASE FAMILY PROTEIN (AFU_ORTHOLOGUE AFUA_3G09210)"/>
    <property type="match status" value="1"/>
</dbReference>
<dbReference type="EMBL" id="DNWC01000165">
    <property type="protein sequence ID" value="HBJ09898.1"/>
    <property type="molecule type" value="Genomic_DNA"/>
</dbReference>
<keyword evidence="3" id="KW-0255">Endonuclease</keyword>
<evidence type="ECO:0000313" key="3">
    <source>
        <dbReference type="EMBL" id="HBJ09898.1"/>
    </source>
</evidence>
<protein>
    <submittedName>
        <fullName evidence="3">Endonuclease</fullName>
    </submittedName>
</protein>
<organism evidence="3 4">
    <name type="scientific">Coprobacter fastidiosus</name>
    <dbReference type="NCBI Taxonomy" id="1099853"/>
    <lineage>
        <taxon>Bacteria</taxon>
        <taxon>Pseudomonadati</taxon>
        <taxon>Bacteroidota</taxon>
        <taxon>Bacteroidia</taxon>
        <taxon>Bacteroidales</taxon>
        <taxon>Barnesiellaceae</taxon>
        <taxon>Coprobacter</taxon>
    </lineage>
</organism>
<sequence length="353" mass="39804">MKKCSLLLALIFLCFLSLSAQNNEQRKQFAVYAVAFYNLENLFDTIDQPDVLDEEFTPHGGMRWTSLKYNNKLKNMSYAISQLATDGPFPLPNGPAIIGISEIENRGVVEDLIKTGKLAERNYGIVHYDSPDRRGVDVGLIYDKDQFTLENSDSFRLVYPADTSLRTRDQLLVNGILGGERVHIIVNHWPSRLGGEKQSRPKREAAAALTKHIADSVLTADPNSKVIIMGDLNDDPNNTSCKVVLGAKKDQKDVKPGGYYNTMWNFFDKGIGSLAYQGSWNLFDQIIISENFLGKDRSTLKFIKAEIFNRDFLKQTEGKYKGYPKRTHAGGVYLNGYSDHFPTLIYLAKEVNR</sequence>
<dbReference type="InterPro" id="IPR036691">
    <property type="entry name" value="Endo/exonu/phosph_ase_sf"/>
</dbReference>
<dbReference type="InterPro" id="IPR005135">
    <property type="entry name" value="Endo/exonuclease/phosphatase"/>
</dbReference>
<evidence type="ECO:0000313" key="4">
    <source>
        <dbReference type="Proteomes" id="UP000262954"/>
    </source>
</evidence>
<dbReference type="Pfam" id="PF19580">
    <property type="entry name" value="Exo_endo_phos_3"/>
    <property type="match status" value="1"/>
</dbReference>
<dbReference type="GeneID" id="92928110"/>
<feature type="domain" description="Endonuclease/exonuclease/phosphatase" evidence="2">
    <location>
        <begin position="33"/>
        <end position="349"/>
    </location>
</feature>
<name>A0A316QZW8_9BACT</name>
<accession>A0A316QZW8</accession>
<evidence type="ECO:0000259" key="2">
    <source>
        <dbReference type="Pfam" id="PF19580"/>
    </source>
</evidence>
<dbReference type="PANTHER" id="PTHR42834">
    <property type="entry name" value="ENDONUCLEASE/EXONUCLEASE/PHOSPHATASE FAMILY PROTEIN (AFU_ORTHOLOGUE AFUA_3G09210)"/>
    <property type="match status" value="1"/>
</dbReference>
<keyword evidence="3" id="KW-0540">Nuclease</keyword>
<feature type="chain" id="PRO_5030062720" evidence="1">
    <location>
        <begin position="21"/>
        <end position="353"/>
    </location>
</feature>
<gene>
    <name evidence="3" type="ORF">DDY73_12955</name>
</gene>
<dbReference type="Gene3D" id="3.60.10.10">
    <property type="entry name" value="Endonuclease/exonuclease/phosphatase"/>
    <property type="match status" value="1"/>
</dbReference>
<dbReference type="Proteomes" id="UP000262954">
    <property type="component" value="Unassembled WGS sequence"/>
</dbReference>
<feature type="signal peptide" evidence="1">
    <location>
        <begin position="1"/>
        <end position="20"/>
    </location>
</feature>
<dbReference type="GO" id="GO:0004519">
    <property type="term" value="F:endonuclease activity"/>
    <property type="evidence" value="ECO:0007669"/>
    <property type="project" value="UniProtKB-KW"/>
</dbReference>
<proteinExistence type="predicted"/>
<dbReference type="RefSeq" id="WP_009316605.1">
    <property type="nucleotide sequence ID" value="NZ_AP028032.1"/>
</dbReference>
<comment type="caution">
    <text evidence="3">The sequence shown here is derived from an EMBL/GenBank/DDBJ whole genome shotgun (WGS) entry which is preliminary data.</text>
</comment>
<dbReference type="AlphaFoldDB" id="A0A316QZW8"/>
<evidence type="ECO:0000256" key="1">
    <source>
        <dbReference type="SAM" id="SignalP"/>
    </source>
</evidence>
<keyword evidence="3" id="KW-0378">Hydrolase</keyword>